<reference evidence="1" key="2">
    <citation type="journal article" date="2015" name="Data Brief">
        <title>Shoot transcriptome of the giant reed, Arundo donax.</title>
        <authorList>
            <person name="Barrero R.A."/>
            <person name="Guerrero F.D."/>
            <person name="Moolhuijzen P."/>
            <person name="Goolsby J.A."/>
            <person name="Tidwell J."/>
            <person name="Bellgard S.E."/>
            <person name="Bellgard M.I."/>
        </authorList>
    </citation>
    <scope>NUCLEOTIDE SEQUENCE</scope>
    <source>
        <tissue evidence="1">Shoot tissue taken approximately 20 cm above the soil surface</tissue>
    </source>
</reference>
<name>A0A0A9FY93_ARUDO</name>
<accession>A0A0A9FY93</accession>
<protein>
    <submittedName>
        <fullName evidence="1">Uncharacterized protein</fullName>
    </submittedName>
</protein>
<evidence type="ECO:0000313" key="1">
    <source>
        <dbReference type="EMBL" id="JAE16154.1"/>
    </source>
</evidence>
<organism evidence="1">
    <name type="scientific">Arundo donax</name>
    <name type="common">Giant reed</name>
    <name type="synonym">Donax arundinaceus</name>
    <dbReference type="NCBI Taxonomy" id="35708"/>
    <lineage>
        <taxon>Eukaryota</taxon>
        <taxon>Viridiplantae</taxon>
        <taxon>Streptophyta</taxon>
        <taxon>Embryophyta</taxon>
        <taxon>Tracheophyta</taxon>
        <taxon>Spermatophyta</taxon>
        <taxon>Magnoliopsida</taxon>
        <taxon>Liliopsida</taxon>
        <taxon>Poales</taxon>
        <taxon>Poaceae</taxon>
        <taxon>PACMAD clade</taxon>
        <taxon>Arundinoideae</taxon>
        <taxon>Arundineae</taxon>
        <taxon>Arundo</taxon>
    </lineage>
</organism>
<reference evidence="1" key="1">
    <citation type="submission" date="2014-09" db="EMBL/GenBank/DDBJ databases">
        <authorList>
            <person name="Magalhaes I.L.F."/>
            <person name="Oliveira U."/>
            <person name="Santos F.R."/>
            <person name="Vidigal T.H.D.A."/>
            <person name="Brescovit A.D."/>
            <person name="Santos A.J."/>
        </authorList>
    </citation>
    <scope>NUCLEOTIDE SEQUENCE</scope>
    <source>
        <tissue evidence="1">Shoot tissue taken approximately 20 cm above the soil surface</tissue>
    </source>
</reference>
<dbReference type="AlphaFoldDB" id="A0A0A9FY93"/>
<sequence>MLIAFIPGGALSCKSCDPVQAISQAAAR</sequence>
<proteinExistence type="predicted"/>
<dbReference type="EMBL" id="GBRH01181742">
    <property type="protein sequence ID" value="JAE16154.1"/>
    <property type="molecule type" value="Transcribed_RNA"/>
</dbReference>